<accession>A0A183EBM4</accession>
<sequence>MLGADRKVAVRGFAIEIAPSIIQHHGEILDSNDEAALATAIKQEQASECEEQMEVDEYDHAANGASRNANEADLEADNETRKRTRKKARQKKTPRDDEVRRIGLQNGILTFLLRCCIDKSPLIRARALTQVAVLLNDARFRNKLSEISKNPIYPGDEDAAENPISGPRLLSIIVERCMDARVSARKAALVALEALFPNLSELEKTEVLQVYKVCLFSNDMVRKKLELLFCEEIQY</sequence>
<evidence type="ECO:0000313" key="3">
    <source>
        <dbReference type="Proteomes" id="UP000271098"/>
    </source>
</evidence>
<protein>
    <submittedName>
        <fullName evidence="4">Condensin complex subunit 1</fullName>
    </submittedName>
</protein>
<dbReference type="EMBL" id="UYRT01086628">
    <property type="protein sequence ID" value="VDN31578.1"/>
    <property type="molecule type" value="Genomic_DNA"/>
</dbReference>
<evidence type="ECO:0000313" key="2">
    <source>
        <dbReference type="EMBL" id="VDN31578.1"/>
    </source>
</evidence>
<dbReference type="SUPFAM" id="SSF48371">
    <property type="entry name" value="ARM repeat"/>
    <property type="match status" value="1"/>
</dbReference>
<proteinExistence type="predicted"/>
<evidence type="ECO:0000256" key="1">
    <source>
        <dbReference type="SAM" id="MobiDB-lite"/>
    </source>
</evidence>
<dbReference type="OrthoDB" id="10263978at2759"/>
<organism evidence="4">
    <name type="scientific">Gongylonema pulchrum</name>
    <dbReference type="NCBI Taxonomy" id="637853"/>
    <lineage>
        <taxon>Eukaryota</taxon>
        <taxon>Metazoa</taxon>
        <taxon>Ecdysozoa</taxon>
        <taxon>Nematoda</taxon>
        <taxon>Chromadorea</taxon>
        <taxon>Rhabditida</taxon>
        <taxon>Spirurina</taxon>
        <taxon>Spiruromorpha</taxon>
        <taxon>Spiruroidea</taxon>
        <taxon>Gongylonematidae</taxon>
        <taxon>Gongylonema</taxon>
    </lineage>
</organism>
<name>A0A183EBM4_9BILA</name>
<evidence type="ECO:0000313" key="4">
    <source>
        <dbReference type="WBParaSite" id="GPUH_0001839001-mRNA-1"/>
    </source>
</evidence>
<dbReference type="Proteomes" id="UP000271098">
    <property type="component" value="Unassembled WGS sequence"/>
</dbReference>
<feature type="region of interest" description="Disordered" evidence="1">
    <location>
        <begin position="63"/>
        <end position="97"/>
    </location>
</feature>
<dbReference type="InterPro" id="IPR016024">
    <property type="entry name" value="ARM-type_fold"/>
</dbReference>
<keyword evidence="3" id="KW-1185">Reference proteome</keyword>
<reference evidence="2 3" key="2">
    <citation type="submission" date="2018-11" db="EMBL/GenBank/DDBJ databases">
        <authorList>
            <consortium name="Pathogen Informatics"/>
        </authorList>
    </citation>
    <scope>NUCLEOTIDE SEQUENCE [LARGE SCALE GENOMIC DNA]</scope>
</reference>
<dbReference type="WBParaSite" id="GPUH_0001839001-mRNA-1">
    <property type="protein sequence ID" value="GPUH_0001839001-mRNA-1"/>
    <property type="gene ID" value="GPUH_0001839001"/>
</dbReference>
<gene>
    <name evidence="2" type="ORF">GPUH_LOCUS18362</name>
</gene>
<feature type="compositionally biased region" description="Basic residues" evidence="1">
    <location>
        <begin position="82"/>
        <end position="92"/>
    </location>
</feature>
<dbReference type="AlphaFoldDB" id="A0A183EBM4"/>
<reference evidence="4" key="1">
    <citation type="submission" date="2016-06" db="UniProtKB">
        <authorList>
            <consortium name="WormBaseParasite"/>
        </authorList>
    </citation>
    <scope>IDENTIFICATION</scope>
</reference>